<feature type="domain" description="Anti-sigma K factor RskA C-terminal" evidence="3">
    <location>
        <begin position="101"/>
        <end position="232"/>
    </location>
</feature>
<dbReference type="InterPro" id="IPR051474">
    <property type="entry name" value="Anti-sigma-K/W_factor"/>
</dbReference>
<dbReference type="EMBL" id="CP062222">
    <property type="protein sequence ID" value="QTC91851.1"/>
    <property type="molecule type" value="Genomic_DNA"/>
</dbReference>
<keyword evidence="2" id="KW-0812">Transmembrane</keyword>
<feature type="compositionally biased region" description="Low complexity" evidence="1">
    <location>
        <begin position="222"/>
        <end position="231"/>
    </location>
</feature>
<dbReference type="GO" id="GO:0006417">
    <property type="term" value="P:regulation of translation"/>
    <property type="evidence" value="ECO:0007669"/>
    <property type="project" value="TreeGrafter"/>
</dbReference>
<keyword evidence="5" id="KW-1185">Reference proteome</keyword>
<dbReference type="PANTHER" id="PTHR37461">
    <property type="entry name" value="ANTI-SIGMA-K FACTOR RSKA"/>
    <property type="match status" value="1"/>
</dbReference>
<evidence type="ECO:0000256" key="2">
    <source>
        <dbReference type="SAM" id="Phobius"/>
    </source>
</evidence>
<reference evidence="4" key="1">
    <citation type="submission" date="2020-09" db="EMBL/GenBank/DDBJ databases">
        <title>Brevundimonas sp. LVF2 isolated from a puddle in Goettingen, Germany.</title>
        <authorList>
            <person name="Friedrich I."/>
            <person name="Klassen A."/>
            <person name="Hannes N."/>
            <person name="Schneider D."/>
            <person name="Hertel R."/>
            <person name="Daniel R."/>
        </authorList>
    </citation>
    <scope>NUCLEOTIDE SEQUENCE</scope>
    <source>
        <strain evidence="4">LVF2</strain>
    </source>
</reference>
<feature type="region of interest" description="Disordered" evidence="1">
    <location>
        <begin position="222"/>
        <end position="241"/>
    </location>
</feature>
<protein>
    <submittedName>
        <fullName evidence="4">Anti-sigma factor</fullName>
    </submittedName>
</protein>
<dbReference type="RefSeq" id="WP_207871026.1">
    <property type="nucleotide sequence ID" value="NZ_CP062222.1"/>
</dbReference>
<dbReference type="InterPro" id="IPR018764">
    <property type="entry name" value="RskA_C"/>
</dbReference>
<dbReference type="GO" id="GO:0016989">
    <property type="term" value="F:sigma factor antagonist activity"/>
    <property type="evidence" value="ECO:0007669"/>
    <property type="project" value="TreeGrafter"/>
</dbReference>
<dbReference type="KEGG" id="bgoe:IFJ75_02665"/>
<proteinExistence type="predicted"/>
<feature type="transmembrane region" description="Helical" evidence="2">
    <location>
        <begin position="91"/>
        <end position="112"/>
    </location>
</feature>
<evidence type="ECO:0000313" key="4">
    <source>
        <dbReference type="EMBL" id="QTC91851.1"/>
    </source>
</evidence>
<evidence type="ECO:0000313" key="5">
    <source>
        <dbReference type="Proteomes" id="UP000663918"/>
    </source>
</evidence>
<name>A0A975C5X6_9CAUL</name>
<dbReference type="GO" id="GO:0005886">
    <property type="term" value="C:plasma membrane"/>
    <property type="evidence" value="ECO:0007669"/>
    <property type="project" value="InterPro"/>
</dbReference>
<dbReference type="AlphaFoldDB" id="A0A975C5X6"/>
<dbReference type="Proteomes" id="UP000663918">
    <property type="component" value="Chromosome"/>
</dbReference>
<sequence length="241" mass="25022">MTDIQPTASTPDQDAAEYALGVTTADQRREAERRIASDPAFAGLVSAWDERFAPLIDAIPEKTPPRVVWMRIAAQLGLAPSKPTAWGNINLWRAATGVFGVAAAAAVAIVLITPTPTTTPTVAPPAVEDASLTSVGLLKGEEGPASFVVTLDRANRRLTIAPVSSDGLNDKSFEMWVLPEGQNPISLGVMDGKEVVTIDTDKLIGPDGSRATLAVSVEPLGGSPTGLPTGPVVASGQLKPI</sequence>
<keyword evidence="2" id="KW-1133">Transmembrane helix</keyword>
<evidence type="ECO:0000259" key="3">
    <source>
        <dbReference type="Pfam" id="PF10099"/>
    </source>
</evidence>
<keyword evidence="2" id="KW-0472">Membrane</keyword>
<dbReference type="Pfam" id="PF10099">
    <property type="entry name" value="RskA_C"/>
    <property type="match status" value="1"/>
</dbReference>
<organism evidence="4 5">
    <name type="scientific">Brevundimonas goettingensis</name>
    <dbReference type="NCBI Taxonomy" id="2774190"/>
    <lineage>
        <taxon>Bacteria</taxon>
        <taxon>Pseudomonadati</taxon>
        <taxon>Pseudomonadota</taxon>
        <taxon>Alphaproteobacteria</taxon>
        <taxon>Caulobacterales</taxon>
        <taxon>Caulobacteraceae</taxon>
        <taxon>Brevundimonas</taxon>
    </lineage>
</organism>
<dbReference type="PANTHER" id="PTHR37461:SF1">
    <property type="entry name" value="ANTI-SIGMA-K FACTOR RSKA"/>
    <property type="match status" value="1"/>
</dbReference>
<gene>
    <name evidence="4" type="ORF">IFJ75_02665</name>
</gene>
<evidence type="ECO:0000256" key="1">
    <source>
        <dbReference type="SAM" id="MobiDB-lite"/>
    </source>
</evidence>
<accession>A0A975C5X6</accession>